<dbReference type="EMBL" id="VEWJ01000005">
    <property type="protein sequence ID" value="TPF75378.1"/>
    <property type="molecule type" value="Genomic_DNA"/>
</dbReference>
<dbReference type="AlphaFoldDB" id="A0A502BQG0"/>
<comment type="similarity">
    <text evidence="2 8">Belongs to the binding-protein-dependent transport system permease family.</text>
</comment>
<dbReference type="CDD" id="cd06261">
    <property type="entry name" value="TM_PBP2"/>
    <property type="match status" value="1"/>
</dbReference>
<dbReference type="InterPro" id="IPR000515">
    <property type="entry name" value="MetI-like"/>
</dbReference>
<keyword evidence="3 8" id="KW-0813">Transport</keyword>
<dbReference type="Proteomes" id="UP000315388">
    <property type="component" value="Unassembled WGS sequence"/>
</dbReference>
<feature type="transmembrane region" description="Helical" evidence="8">
    <location>
        <begin position="12"/>
        <end position="35"/>
    </location>
</feature>
<dbReference type="OrthoDB" id="9792862at2"/>
<dbReference type="InterPro" id="IPR035906">
    <property type="entry name" value="MetI-like_sf"/>
</dbReference>
<name>A0A502BQG0_9HYPH</name>
<dbReference type="Pfam" id="PF00528">
    <property type="entry name" value="BPD_transp_1"/>
    <property type="match status" value="1"/>
</dbReference>
<keyword evidence="5 8" id="KW-0812">Transmembrane</keyword>
<comment type="caution">
    <text evidence="10">The sequence shown here is derived from an EMBL/GenBank/DDBJ whole genome shotgun (WGS) entry which is preliminary data.</text>
</comment>
<gene>
    <name evidence="10" type="ORF">FHY56_08915</name>
</gene>
<feature type="domain" description="ABC transmembrane type-1" evidence="9">
    <location>
        <begin position="75"/>
        <end position="264"/>
    </location>
</feature>
<dbReference type="InterPro" id="IPR050366">
    <property type="entry name" value="BP-dependent_transpt_permease"/>
</dbReference>
<proteinExistence type="inferred from homology"/>
<dbReference type="Gene3D" id="1.10.3720.10">
    <property type="entry name" value="MetI-like"/>
    <property type="match status" value="1"/>
</dbReference>
<dbReference type="RefSeq" id="WP_140904816.1">
    <property type="nucleotide sequence ID" value="NZ_JBHTMD010000013.1"/>
</dbReference>
<reference evidence="10 11" key="1">
    <citation type="journal article" date="2003" name="Int. J. Syst. Evol. Microbiol.">
        <title>Towards a standardized format for the description of a novel species (of an established genus): Ochrobactrum gallinifaecis sp. nov.</title>
        <authorList>
            <person name="Kampfer P."/>
            <person name="Buczolits S."/>
            <person name="Albrecht A."/>
            <person name="Busse H.J."/>
            <person name="Stackebrandt E."/>
        </authorList>
    </citation>
    <scope>NUCLEOTIDE SEQUENCE [LARGE SCALE GENOMIC DNA]</scope>
    <source>
        <strain evidence="10 11">ISO 196</strain>
    </source>
</reference>
<accession>A0A502BQG0</accession>
<dbReference type="GO" id="GO:0055085">
    <property type="term" value="P:transmembrane transport"/>
    <property type="evidence" value="ECO:0007669"/>
    <property type="project" value="InterPro"/>
</dbReference>
<evidence type="ECO:0000313" key="11">
    <source>
        <dbReference type="Proteomes" id="UP000315388"/>
    </source>
</evidence>
<feature type="transmembrane region" description="Helical" evidence="8">
    <location>
        <begin position="77"/>
        <end position="102"/>
    </location>
</feature>
<feature type="transmembrane region" description="Helical" evidence="8">
    <location>
        <begin position="192"/>
        <end position="219"/>
    </location>
</feature>
<feature type="transmembrane region" description="Helical" evidence="8">
    <location>
        <begin position="239"/>
        <end position="263"/>
    </location>
</feature>
<evidence type="ECO:0000256" key="8">
    <source>
        <dbReference type="RuleBase" id="RU363032"/>
    </source>
</evidence>
<dbReference type="GO" id="GO:0005886">
    <property type="term" value="C:plasma membrane"/>
    <property type="evidence" value="ECO:0007669"/>
    <property type="project" value="UniProtKB-SubCell"/>
</dbReference>
<evidence type="ECO:0000256" key="1">
    <source>
        <dbReference type="ARBA" id="ARBA00004651"/>
    </source>
</evidence>
<comment type="subcellular location">
    <subcellularLocation>
        <location evidence="1 8">Cell membrane</location>
        <topology evidence="1 8">Multi-pass membrane protein</topology>
    </subcellularLocation>
</comment>
<evidence type="ECO:0000256" key="5">
    <source>
        <dbReference type="ARBA" id="ARBA00022692"/>
    </source>
</evidence>
<protein>
    <submittedName>
        <fullName evidence="10">ABC transporter permease</fullName>
    </submittedName>
</protein>
<keyword evidence="7 8" id="KW-0472">Membrane</keyword>
<keyword evidence="4" id="KW-1003">Cell membrane</keyword>
<dbReference type="PANTHER" id="PTHR43386:SF25">
    <property type="entry name" value="PEPTIDE ABC TRANSPORTER PERMEASE PROTEIN"/>
    <property type="match status" value="1"/>
</dbReference>
<evidence type="ECO:0000313" key="10">
    <source>
        <dbReference type="EMBL" id="TPF75378.1"/>
    </source>
</evidence>
<dbReference type="SUPFAM" id="SSF161098">
    <property type="entry name" value="MetI-like"/>
    <property type="match status" value="1"/>
</dbReference>
<organism evidence="10 11">
    <name type="scientific">Brucella gallinifaecis</name>
    <dbReference type="NCBI Taxonomy" id="215590"/>
    <lineage>
        <taxon>Bacteria</taxon>
        <taxon>Pseudomonadati</taxon>
        <taxon>Pseudomonadota</taxon>
        <taxon>Alphaproteobacteria</taxon>
        <taxon>Hyphomicrobiales</taxon>
        <taxon>Brucellaceae</taxon>
        <taxon>Brucella/Ochrobactrum group</taxon>
        <taxon>Brucella</taxon>
    </lineage>
</organism>
<keyword evidence="11" id="KW-1185">Reference proteome</keyword>
<keyword evidence="6 8" id="KW-1133">Transmembrane helix</keyword>
<evidence type="ECO:0000259" key="9">
    <source>
        <dbReference type="PROSITE" id="PS50928"/>
    </source>
</evidence>
<evidence type="ECO:0000256" key="7">
    <source>
        <dbReference type="ARBA" id="ARBA00023136"/>
    </source>
</evidence>
<dbReference type="PROSITE" id="PS50928">
    <property type="entry name" value="ABC_TM1"/>
    <property type="match status" value="1"/>
</dbReference>
<sequence>MILTGELFKVKNIPAILAMLFLMTVIFLASFATVLPLQDPVALDTLNILSSPSREHWLGTDELGRDLLSRIVYGAQISLGVAFAAVIIAGTIGTIVGVSIGFAGPRVEAALMRIIDLMISIPETFVAIIVLALFGGSLPTLILTIGFIYCPQFVRVIFDMTKSIRSRDYVLAAKSLGAGKLRLIRTEALPNLYSIIAVQTSVTFSFALLMEAGLSFLGLGVQPPISSWGQMVGTLKNYIFINPLPIIFPACALLLVVLAVNLLGDFIQDILNPELRK</sequence>
<evidence type="ECO:0000256" key="2">
    <source>
        <dbReference type="ARBA" id="ARBA00009306"/>
    </source>
</evidence>
<evidence type="ECO:0000256" key="6">
    <source>
        <dbReference type="ARBA" id="ARBA00022989"/>
    </source>
</evidence>
<evidence type="ECO:0000256" key="4">
    <source>
        <dbReference type="ARBA" id="ARBA00022475"/>
    </source>
</evidence>
<evidence type="ECO:0000256" key="3">
    <source>
        <dbReference type="ARBA" id="ARBA00022448"/>
    </source>
</evidence>
<dbReference type="PANTHER" id="PTHR43386">
    <property type="entry name" value="OLIGOPEPTIDE TRANSPORT SYSTEM PERMEASE PROTEIN APPC"/>
    <property type="match status" value="1"/>
</dbReference>